<protein>
    <submittedName>
        <fullName evidence="1">Charged multivesicular body protein 1b</fullName>
    </submittedName>
</protein>
<dbReference type="EMBL" id="BKCP01004973">
    <property type="protein sequence ID" value="GER35567.1"/>
    <property type="molecule type" value="Genomic_DNA"/>
</dbReference>
<evidence type="ECO:0000313" key="2">
    <source>
        <dbReference type="Proteomes" id="UP000325081"/>
    </source>
</evidence>
<reference evidence="2" key="1">
    <citation type="journal article" date="2019" name="Curr. Biol.">
        <title>Genome Sequence of Striga asiatica Provides Insight into the Evolution of Plant Parasitism.</title>
        <authorList>
            <person name="Yoshida S."/>
            <person name="Kim S."/>
            <person name="Wafula E.K."/>
            <person name="Tanskanen J."/>
            <person name="Kim Y.M."/>
            <person name="Honaas L."/>
            <person name="Yang Z."/>
            <person name="Spallek T."/>
            <person name="Conn C.E."/>
            <person name="Ichihashi Y."/>
            <person name="Cheong K."/>
            <person name="Cui S."/>
            <person name="Der J.P."/>
            <person name="Gundlach H."/>
            <person name="Jiao Y."/>
            <person name="Hori C."/>
            <person name="Ishida J.K."/>
            <person name="Kasahara H."/>
            <person name="Kiba T."/>
            <person name="Kim M.S."/>
            <person name="Koo N."/>
            <person name="Laohavisit A."/>
            <person name="Lee Y.H."/>
            <person name="Lumba S."/>
            <person name="McCourt P."/>
            <person name="Mortimer J.C."/>
            <person name="Mutuku J.M."/>
            <person name="Nomura T."/>
            <person name="Sasaki-Sekimoto Y."/>
            <person name="Seto Y."/>
            <person name="Wang Y."/>
            <person name="Wakatake T."/>
            <person name="Sakakibara H."/>
            <person name="Demura T."/>
            <person name="Yamaguchi S."/>
            <person name="Yoneyama K."/>
            <person name="Manabe R.I."/>
            <person name="Nelson D.C."/>
            <person name="Schulman A.H."/>
            <person name="Timko M.P."/>
            <person name="dePamphilis C.W."/>
            <person name="Choi D."/>
            <person name="Shirasu K."/>
        </authorList>
    </citation>
    <scope>NUCLEOTIDE SEQUENCE [LARGE SCALE GENOMIC DNA]</scope>
    <source>
        <strain evidence="2">cv. UVA1</strain>
    </source>
</reference>
<sequence length="134" mass="14661">MIISNILGLKQSPVVLAIEKGLADARIYTENSICKRNEQIDYLNFSSSLDLLSPTATRNIVKSLESSLILNPTKGPSQIREATGHIKETNCANSVKAMHNLSELLMFHLSVESCSMNKENIDSRAQSSTLIIAA</sequence>
<dbReference type="OrthoDB" id="611935at2759"/>
<accession>A0A5A7PTF6</accession>
<evidence type="ECO:0000313" key="1">
    <source>
        <dbReference type="EMBL" id="GER35567.1"/>
    </source>
</evidence>
<comment type="caution">
    <text evidence="1">The sequence shown here is derived from an EMBL/GenBank/DDBJ whole genome shotgun (WGS) entry which is preliminary data.</text>
</comment>
<keyword evidence="2" id="KW-1185">Reference proteome</keyword>
<dbReference type="Proteomes" id="UP000325081">
    <property type="component" value="Unassembled WGS sequence"/>
</dbReference>
<name>A0A5A7PTF6_STRAF</name>
<gene>
    <name evidence="1" type="ORF">STAS_11857</name>
</gene>
<dbReference type="AlphaFoldDB" id="A0A5A7PTF6"/>
<organism evidence="1 2">
    <name type="scientific">Striga asiatica</name>
    <name type="common">Asiatic witchweed</name>
    <name type="synonym">Buchnera asiatica</name>
    <dbReference type="NCBI Taxonomy" id="4170"/>
    <lineage>
        <taxon>Eukaryota</taxon>
        <taxon>Viridiplantae</taxon>
        <taxon>Streptophyta</taxon>
        <taxon>Embryophyta</taxon>
        <taxon>Tracheophyta</taxon>
        <taxon>Spermatophyta</taxon>
        <taxon>Magnoliopsida</taxon>
        <taxon>eudicotyledons</taxon>
        <taxon>Gunneridae</taxon>
        <taxon>Pentapetalae</taxon>
        <taxon>asterids</taxon>
        <taxon>lamiids</taxon>
        <taxon>Lamiales</taxon>
        <taxon>Orobanchaceae</taxon>
        <taxon>Buchnereae</taxon>
        <taxon>Striga</taxon>
    </lineage>
</organism>
<proteinExistence type="predicted"/>